<dbReference type="InterPro" id="IPR051326">
    <property type="entry name" value="Kynurenine-oxoglutarate_AT"/>
</dbReference>
<evidence type="ECO:0000256" key="4">
    <source>
        <dbReference type="ARBA" id="ARBA00022679"/>
    </source>
</evidence>
<dbReference type="InterPro" id="IPR015422">
    <property type="entry name" value="PyrdxlP-dep_Trfase_small"/>
</dbReference>
<accession>A0A644UP21</accession>
<dbReference type="NCBIfam" id="NF006569">
    <property type="entry name" value="PRK09082.1"/>
    <property type="match status" value="1"/>
</dbReference>
<dbReference type="InterPro" id="IPR015424">
    <property type="entry name" value="PyrdxlP-dep_Trfase"/>
</dbReference>
<comment type="cofactor">
    <cofactor evidence="1">
        <name>pyridoxal 5'-phosphate</name>
        <dbReference type="ChEBI" id="CHEBI:597326"/>
    </cofactor>
</comment>
<evidence type="ECO:0000256" key="5">
    <source>
        <dbReference type="ARBA" id="ARBA00022898"/>
    </source>
</evidence>
<dbReference type="PANTHER" id="PTHR43807">
    <property type="entry name" value="FI04487P"/>
    <property type="match status" value="1"/>
</dbReference>
<dbReference type="Gene3D" id="3.40.640.10">
    <property type="entry name" value="Type I PLP-dependent aspartate aminotransferase-like (Major domain)"/>
    <property type="match status" value="1"/>
</dbReference>
<keyword evidence="4 7" id="KW-0808">Transferase</keyword>
<evidence type="ECO:0000259" key="6">
    <source>
        <dbReference type="Pfam" id="PF00155"/>
    </source>
</evidence>
<dbReference type="Pfam" id="PF00155">
    <property type="entry name" value="Aminotran_1_2"/>
    <property type="match status" value="1"/>
</dbReference>
<protein>
    <submittedName>
        <fullName evidence="7">Methionine aminotransferase</fullName>
        <ecNumber evidence="7">2.6.1.88</ecNumber>
    </submittedName>
</protein>
<dbReference type="InterPro" id="IPR004839">
    <property type="entry name" value="Aminotransferase_I/II_large"/>
</dbReference>
<dbReference type="FunFam" id="3.40.640.10:FF:000033">
    <property type="entry name" value="Aspartate aminotransferase"/>
    <property type="match status" value="1"/>
</dbReference>
<evidence type="ECO:0000256" key="1">
    <source>
        <dbReference type="ARBA" id="ARBA00001933"/>
    </source>
</evidence>
<evidence type="ECO:0000256" key="3">
    <source>
        <dbReference type="ARBA" id="ARBA00022576"/>
    </source>
</evidence>
<dbReference type="GO" id="GO:0030170">
    <property type="term" value="F:pyridoxal phosphate binding"/>
    <property type="evidence" value="ECO:0007669"/>
    <property type="project" value="InterPro"/>
</dbReference>
<comment type="similarity">
    <text evidence="2">Belongs to the class-I pyridoxal-phosphate-dependent aminotransferase family.</text>
</comment>
<proteinExistence type="inferred from homology"/>
<keyword evidence="3 7" id="KW-0032">Aminotransferase</keyword>
<dbReference type="PANTHER" id="PTHR43807:SF20">
    <property type="entry name" value="FI04487P"/>
    <property type="match status" value="1"/>
</dbReference>
<dbReference type="InterPro" id="IPR015421">
    <property type="entry name" value="PyrdxlP-dep_Trfase_major"/>
</dbReference>
<name>A0A644UP21_9ZZZZ</name>
<dbReference type="GO" id="GO:0016212">
    <property type="term" value="F:kynurenine-oxoglutarate transaminase activity"/>
    <property type="evidence" value="ECO:0007669"/>
    <property type="project" value="TreeGrafter"/>
</dbReference>
<gene>
    <name evidence="7" type="primary">ybdL_3</name>
    <name evidence="7" type="ORF">SDC9_26648</name>
</gene>
<dbReference type="CDD" id="cd00609">
    <property type="entry name" value="AAT_like"/>
    <property type="match status" value="1"/>
</dbReference>
<comment type="caution">
    <text evidence="7">The sequence shown here is derived from an EMBL/GenBank/DDBJ whole genome shotgun (WGS) entry which is preliminary data.</text>
</comment>
<evidence type="ECO:0000256" key="2">
    <source>
        <dbReference type="ARBA" id="ARBA00007441"/>
    </source>
</evidence>
<dbReference type="GO" id="GO:0005737">
    <property type="term" value="C:cytoplasm"/>
    <property type="evidence" value="ECO:0007669"/>
    <property type="project" value="TreeGrafter"/>
</dbReference>
<dbReference type="AlphaFoldDB" id="A0A644UP21"/>
<sequence length="385" mass="43333">MENYTGSLISKLPFTGTSIFAVMSALAREHNAINLSQGFPDFPVSEELIKLVNSYMKKGLNQYAPMPGILPLREGISEMFETRYGVKYHPETEVTITAGATQGLFSIISAFIRPGDEVVVLEPAYDSYAPAVMLQGGMVKYARLQAPDYSINWDTFPALISGRTRMIIINSPHNPTGTIIKAKDLKKLDTLLKNRDILVLSDEVYEHLIFDGHTHESICRYPGLASRSLLVGSFGKTFHATGWKCGFVLAPPQLTAEFRKVHQFVVFAVNTPVQHAIAEYLRNPEHYNHLGSFYQEKRDLFLNLIKGSRFKAVPASGTYFQLLNYSKISDEKETAFAERLTREFKIASVPVSPFYHNQEDNKVLRFCFAKTTETLEKAAEILCRI</sequence>
<keyword evidence="5" id="KW-0663">Pyridoxal phosphate</keyword>
<dbReference type="EMBL" id="VSSQ01000141">
    <property type="protein sequence ID" value="MPL80747.1"/>
    <property type="molecule type" value="Genomic_DNA"/>
</dbReference>
<dbReference type="GO" id="GO:0010326">
    <property type="term" value="F:methionine-oxo-acid transaminase activity"/>
    <property type="evidence" value="ECO:0007669"/>
    <property type="project" value="UniProtKB-EC"/>
</dbReference>
<evidence type="ECO:0000313" key="7">
    <source>
        <dbReference type="EMBL" id="MPL80747.1"/>
    </source>
</evidence>
<dbReference type="EC" id="2.6.1.88" evidence="7"/>
<reference evidence="7" key="1">
    <citation type="submission" date="2019-08" db="EMBL/GenBank/DDBJ databases">
        <authorList>
            <person name="Kucharzyk K."/>
            <person name="Murdoch R.W."/>
            <person name="Higgins S."/>
            <person name="Loffler F."/>
        </authorList>
    </citation>
    <scope>NUCLEOTIDE SEQUENCE</scope>
</reference>
<dbReference type="SUPFAM" id="SSF53383">
    <property type="entry name" value="PLP-dependent transferases"/>
    <property type="match status" value="1"/>
</dbReference>
<feature type="domain" description="Aminotransferase class I/classII large" evidence="6">
    <location>
        <begin position="32"/>
        <end position="381"/>
    </location>
</feature>
<organism evidence="7">
    <name type="scientific">bioreactor metagenome</name>
    <dbReference type="NCBI Taxonomy" id="1076179"/>
    <lineage>
        <taxon>unclassified sequences</taxon>
        <taxon>metagenomes</taxon>
        <taxon>ecological metagenomes</taxon>
    </lineage>
</organism>
<dbReference type="Gene3D" id="3.90.1150.10">
    <property type="entry name" value="Aspartate Aminotransferase, domain 1"/>
    <property type="match status" value="1"/>
</dbReference>